<dbReference type="SUPFAM" id="SSF46785">
    <property type="entry name" value="Winged helix' DNA-binding domain"/>
    <property type="match status" value="1"/>
</dbReference>
<evidence type="ECO:0000313" key="6">
    <source>
        <dbReference type="EMBL" id="SFF12822.1"/>
    </source>
</evidence>
<dbReference type="InterPro" id="IPR036388">
    <property type="entry name" value="WH-like_DNA-bd_sf"/>
</dbReference>
<organism evidence="6 7">
    <name type="scientific">Paracidovorax wautersii</name>
    <dbReference type="NCBI Taxonomy" id="1177982"/>
    <lineage>
        <taxon>Bacteria</taxon>
        <taxon>Pseudomonadati</taxon>
        <taxon>Pseudomonadota</taxon>
        <taxon>Betaproteobacteria</taxon>
        <taxon>Burkholderiales</taxon>
        <taxon>Comamonadaceae</taxon>
        <taxon>Paracidovorax</taxon>
    </lineage>
</organism>
<feature type="domain" description="HTH lysR-type" evidence="5">
    <location>
        <begin position="1"/>
        <end position="60"/>
    </location>
</feature>
<comment type="similarity">
    <text evidence="1">Belongs to the LysR transcriptional regulatory family.</text>
</comment>
<sequence>MSERLAGIEAFVAAVEAGNFALAAVRLQRTRSAVAKSVARLEARLGTRLFQRSTRSQSLTEDGQAYYERCRRALSELDAADAAVEAGRSTPRGRLRVTAPVLIGREMVAPLLLELAAAHPELSLEMVFSDSVVDLVDERIDLAIRSGPLADSSMLAARTLGRQWMGVYASPGYLARHPAPGDLEAMIATAGSDHRFVGYSRDTGPHPWQFHGADGQVKSFHPPARVTFSGNSLEANKLAALAGMGLARLPAWLVADAVRQGTLVRVSEEPVPYGYALQAVWPQARALPLKTRAAIDLLASRLPPLLAQGGPGTATGPGERTVI</sequence>
<dbReference type="GO" id="GO:0003700">
    <property type="term" value="F:DNA-binding transcription factor activity"/>
    <property type="evidence" value="ECO:0007669"/>
    <property type="project" value="InterPro"/>
</dbReference>
<gene>
    <name evidence="6" type="ORF">SAMN04489711_113123</name>
</gene>
<dbReference type="Pfam" id="PF03466">
    <property type="entry name" value="LysR_substrate"/>
    <property type="match status" value="1"/>
</dbReference>
<keyword evidence="2" id="KW-0805">Transcription regulation</keyword>
<dbReference type="RefSeq" id="WP_092940676.1">
    <property type="nucleotide sequence ID" value="NZ_FONX01000013.1"/>
</dbReference>
<dbReference type="GO" id="GO:0043565">
    <property type="term" value="F:sequence-specific DNA binding"/>
    <property type="evidence" value="ECO:0007669"/>
    <property type="project" value="TreeGrafter"/>
</dbReference>
<evidence type="ECO:0000313" key="7">
    <source>
        <dbReference type="Proteomes" id="UP000199119"/>
    </source>
</evidence>
<dbReference type="PANTHER" id="PTHR30537">
    <property type="entry name" value="HTH-TYPE TRANSCRIPTIONAL REGULATOR"/>
    <property type="match status" value="1"/>
</dbReference>
<dbReference type="InterPro" id="IPR058163">
    <property type="entry name" value="LysR-type_TF_proteobact-type"/>
</dbReference>
<dbReference type="SUPFAM" id="SSF53850">
    <property type="entry name" value="Periplasmic binding protein-like II"/>
    <property type="match status" value="1"/>
</dbReference>
<evidence type="ECO:0000259" key="5">
    <source>
        <dbReference type="PROSITE" id="PS50931"/>
    </source>
</evidence>
<dbReference type="InterPro" id="IPR036390">
    <property type="entry name" value="WH_DNA-bd_sf"/>
</dbReference>
<evidence type="ECO:0000256" key="2">
    <source>
        <dbReference type="ARBA" id="ARBA00023015"/>
    </source>
</evidence>
<dbReference type="Gene3D" id="3.40.190.290">
    <property type="match status" value="1"/>
</dbReference>
<keyword evidence="4" id="KW-0804">Transcription</keyword>
<dbReference type="Pfam" id="PF00126">
    <property type="entry name" value="HTH_1"/>
    <property type="match status" value="1"/>
</dbReference>
<dbReference type="InterPro" id="IPR005119">
    <property type="entry name" value="LysR_subst-bd"/>
</dbReference>
<dbReference type="STRING" id="1177982.SAMN04489711_113123"/>
<dbReference type="InterPro" id="IPR000847">
    <property type="entry name" value="LysR_HTH_N"/>
</dbReference>
<dbReference type="PROSITE" id="PS50931">
    <property type="entry name" value="HTH_LYSR"/>
    <property type="match status" value="1"/>
</dbReference>
<name>A0A1I2G5L3_9BURK</name>
<keyword evidence="3 6" id="KW-0238">DNA-binding</keyword>
<evidence type="ECO:0000256" key="3">
    <source>
        <dbReference type="ARBA" id="ARBA00023125"/>
    </source>
</evidence>
<dbReference type="Gene3D" id="1.10.10.10">
    <property type="entry name" value="Winged helix-like DNA-binding domain superfamily/Winged helix DNA-binding domain"/>
    <property type="match status" value="1"/>
</dbReference>
<dbReference type="AlphaFoldDB" id="A0A1I2G5L3"/>
<evidence type="ECO:0000256" key="4">
    <source>
        <dbReference type="ARBA" id="ARBA00023163"/>
    </source>
</evidence>
<keyword evidence="7" id="KW-1185">Reference proteome</keyword>
<dbReference type="EMBL" id="FONX01000013">
    <property type="protein sequence ID" value="SFF12822.1"/>
    <property type="molecule type" value="Genomic_DNA"/>
</dbReference>
<evidence type="ECO:0000256" key="1">
    <source>
        <dbReference type="ARBA" id="ARBA00009437"/>
    </source>
</evidence>
<reference evidence="7" key="1">
    <citation type="submission" date="2016-10" db="EMBL/GenBank/DDBJ databases">
        <authorList>
            <person name="Varghese N."/>
            <person name="Submissions S."/>
        </authorList>
    </citation>
    <scope>NUCLEOTIDE SEQUENCE [LARGE SCALE GENOMIC DNA]</scope>
    <source>
        <strain evidence="7">DSM 27981</strain>
    </source>
</reference>
<protein>
    <submittedName>
        <fullName evidence="6">DNA-binding transcriptional regulator, LysR family</fullName>
    </submittedName>
</protein>
<proteinExistence type="inferred from homology"/>
<dbReference type="PANTHER" id="PTHR30537:SF5">
    <property type="entry name" value="HTH-TYPE TRANSCRIPTIONAL ACTIVATOR TTDR-RELATED"/>
    <property type="match status" value="1"/>
</dbReference>
<accession>A0A1I2G5L3</accession>
<dbReference type="Proteomes" id="UP000199119">
    <property type="component" value="Unassembled WGS sequence"/>
</dbReference>
<dbReference type="GO" id="GO:0006351">
    <property type="term" value="P:DNA-templated transcription"/>
    <property type="evidence" value="ECO:0007669"/>
    <property type="project" value="TreeGrafter"/>
</dbReference>
<dbReference type="FunFam" id="1.10.10.10:FF:000001">
    <property type="entry name" value="LysR family transcriptional regulator"/>
    <property type="match status" value="1"/>
</dbReference>
<dbReference type="OrthoDB" id="9110639at2"/>